<protein>
    <submittedName>
        <fullName evidence="1">Uncharacterized protein</fullName>
    </submittedName>
</protein>
<reference evidence="2" key="2">
    <citation type="journal article" date="2018" name="Mol. Plant Microbe Interact.">
        <title>Genome sequence resources for the wheat stripe rust pathogen (Puccinia striiformis f. sp. tritici) and the barley stripe rust pathogen (Puccinia striiformis f. sp. hordei).</title>
        <authorList>
            <person name="Xia C."/>
            <person name="Wang M."/>
            <person name="Yin C."/>
            <person name="Cornejo O.E."/>
            <person name="Hulbert S.H."/>
            <person name="Chen X."/>
        </authorList>
    </citation>
    <scope>NUCLEOTIDE SEQUENCE [LARGE SCALE GENOMIC DNA]</scope>
    <source>
        <strain evidence="2">93-210</strain>
    </source>
</reference>
<reference evidence="2" key="1">
    <citation type="journal article" date="2018" name="BMC Genomics">
        <title>Genomic insights into host adaptation between the wheat stripe rust pathogen (Puccinia striiformis f. sp. tritici) and the barley stripe rust pathogen (Puccinia striiformis f. sp. hordei).</title>
        <authorList>
            <person name="Xia C."/>
            <person name="Wang M."/>
            <person name="Yin C."/>
            <person name="Cornejo O.E."/>
            <person name="Hulbert S.H."/>
            <person name="Chen X."/>
        </authorList>
    </citation>
    <scope>NUCLEOTIDE SEQUENCE [LARGE SCALE GENOMIC DNA]</scope>
    <source>
        <strain evidence="2">93-210</strain>
    </source>
</reference>
<proteinExistence type="predicted"/>
<accession>A0ACC0E3C7</accession>
<reference evidence="1 2" key="3">
    <citation type="journal article" date="2022" name="Microbiol. Spectr.">
        <title>Folding features and dynamics of 3D genome architecture in plant fungal pathogens.</title>
        <authorList>
            <person name="Xia C."/>
        </authorList>
    </citation>
    <scope>NUCLEOTIDE SEQUENCE [LARGE SCALE GENOMIC DNA]</scope>
    <source>
        <strain evidence="1 2">93-210</strain>
    </source>
</reference>
<evidence type="ECO:0000313" key="1">
    <source>
        <dbReference type="EMBL" id="KAI7944165.1"/>
    </source>
</evidence>
<sequence>IYWSFLVPLQYGASHPTNSSDKDFSSDSSTISYPDCSDFPNVLTKLDIQKAIASLVSQRKTGQQIHAFLQKEYLPKPSTPPALPPQIPASILSSHDQRLTVVEIRSRLPKDTGKDVSLRTVGRYLASLQLQQSRDGIAWERVTRDEVKALVHHARTQLLFSSAGYRRMRQIIIHEYQIHVPRWITKGWQTVYAMLVNGGYTKSVALPNHIWSADGHDKLKPYSITIYGFIDAWSRKNLG</sequence>
<feature type="non-terminal residue" evidence="1">
    <location>
        <position position="1"/>
    </location>
</feature>
<feature type="non-terminal residue" evidence="1">
    <location>
        <position position="239"/>
    </location>
</feature>
<name>A0ACC0E3C7_9BASI</name>
<organism evidence="1 2">
    <name type="scientific">Puccinia striiformis f. sp. tritici</name>
    <dbReference type="NCBI Taxonomy" id="168172"/>
    <lineage>
        <taxon>Eukaryota</taxon>
        <taxon>Fungi</taxon>
        <taxon>Dikarya</taxon>
        <taxon>Basidiomycota</taxon>
        <taxon>Pucciniomycotina</taxon>
        <taxon>Pucciniomycetes</taxon>
        <taxon>Pucciniales</taxon>
        <taxon>Pucciniaceae</taxon>
        <taxon>Puccinia</taxon>
    </lineage>
</organism>
<dbReference type="Proteomes" id="UP001060170">
    <property type="component" value="Chromosome 11"/>
</dbReference>
<dbReference type="EMBL" id="CM045875">
    <property type="protein sequence ID" value="KAI7944165.1"/>
    <property type="molecule type" value="Genomic_DNA"/>
</dbReference>
<evidence type="ECO:0000313" key="2">
    <source>
        <dbReference type="Proteomes" id="UP001060170"/>
    </source>
</evidence>
<gene>
    <name evidence="1" type="ORF">MJO28_011693</name>
</gene>
<keyword evidence="2" id="KW-1185">Reference proteome</keyword>
<comment type="caution">
    <text evidence="1">The sequence shown here is derived from an EMBL/GenBank/DDBJ whole genome shotgun (WGS) entry which is preliminary data.</text>
</comment>